<evidence type="ECO:0000313" key="2">
    <source>
        <dbReference type="Proteomes" id="UP000325081"/>
    </source>
</evidence>
<evidence type="ECO:0000313" key="1">
    <source>
        <dbReference type="EMBL" id="GER26410.1"/>
    </source>
</evidence>
<dbReference type="AlphaFoldDB" id="A0A5A7P115"/>
<proteinExistence type="predicted"/>
<sequence length="191" mass="20716">MRIPGGFQLERLVELLEEDREPAKAYVTSERNQRRPTQALPCDHKAIAADSVTAADSSRTSAPHWEWGQGLALALTPFVLENIDSSQGSGRPSYKAKDCLTVFCLHQLPNLCFIPLVGVSVGKILDPKVAIAGGIFELRASASQARDPIVILKFNSGTISNNPPEVLNYCPSQLEPTLCEDIVDLSALSQC</sequence>
<reference evidence="2" key="1">
    <citation type="journal article" date="2019" name="Curr. Biol.">
        <title>Genome Sequence of Striga asiatica Provides Insight into the Evolution of Plant Parasitism.</title>
        <authorList>
            <person name="Yoshida S."/>
            <person name="Kim S."/>
            <person name="Wafula E.K."/>
            <person name="Tanskanen J."/>
            <person name="Kim Y.M."/>
            <person name="Honaas L."/>
            <person name="Yang Z."/>
            <person name="Spallek T."/>
            <person name="Conn C.E."/>
            <person name="Ichihashi Y."/>
            <person name="Cheong K."/>
            <person name="Cui S."/>
            <person name="Der J.P."/>
            <person name="Gundlach H."/>
            <person name="Jiao Y."/>
            <person name="Hori C."/>
            <person name="Ishida J.K."/>
            <person name="Kasahara H."/>
            <person name="Kiba T."/>
            <person name="Kim M.S."/>
            <person name="Koo N."/>
            <person name="Laohavisit A."/>
            <person name="Lee Y.H."/>
            <person name="Lumba S."/>
            <person name="McCourt P."/>
            <person name="Mortimer J.C."/>
            <person name="Mutuku J.M."/>
            <person name="Nomura T."/>
            <person name="Sasaki-Sekimoto Y."/>
            <person name="Seto Y."/>
            <person name="Wang Y."/>
            <person name="Wakatake T."/>
            <person name="Sakakibara H."/>
            <person name="Demura T."/>
            <person name="Yamaguchi S."/>
            <person name="Yoneyama K."/>
            <person name="Manabe R.I."/>
            <person name="Nelson D.C."/>
            <person name="Schulman A.H."/>
            <person name="Timko M.P."/>
            <person name="dePamphilis C.W."/>
            <person name="Choi D."/>
            <person name="Shirasu K."/>
        </authorList>
    </citation>
    <scope>NUCLEOTIDE SEQUENCE [LARGE SCALE GENOMIC DNA]</scope>
    <source>
        <strain evidence="2">cv. UVA1</strain>
    </source>
</reference>
<keyword evidence="2" id="KW-1185">Reference proteome</keyword>
<name>A0A5A7P115_STRAF</name>
<comment type="caution">
    <text evidence="1">The sequence shown here is derived from an EMBL/GenBank/DDBJ whole genome shotgun (WGS) entry which is preliminary data.</text>
</comment>
<keyword evidence="1" id="KW-0032">Aminotransferase</keyword>
<gene>
    <name evidence="1" type="ORF">STAS_02059</name>
</gene>
<keyword evidence="1" id="KW-0808">Transferase</keyword>
<dbReference type="GO" id="GO:0008483">
    <property type="term" value="F:transaminase activity"/>
    <property type="evidence" value="ECO:0007669"/>
    <property type="project" value="UniProtKB-KW"/>
</dbReference>
<dbReference type="EMBL" id="BKCP01001113">
    <property type="protein sequence ID" value="GER26410.1"/>
    <property type="molecule type" value="Genomic_DNA"/>
</dbReference>
<accession>A0A5A7P115</accession>
<organism evidence="1 2">
    <name type="scientific">Striga asiatica</name>
    <name type="common">Asiatic witchweed</name>
    <name type="synonym">Buchnera asiatica</name>
    <dbReference type="NCBI Taxonomy" id="4170"/>
    <lineage>
        <taxon>Eukaryota</taxon>
        <taxon>Viridiplantae</taxon>
        <taxon>Streptophyta</taxon>
        <taxon>Embryophyta</taxon>
        <taxon>Tracheophyta</taxon>
        <taxon>Spermatophyta</taxon>
        <taxon>Magnoliopsida</taxon>
        <taxon>eudicotyledons</taxon>
        <taxon>Gunneridae</taxon>
        <taxon>Pentapetalae</taxon>
        <taxon>asterids</taxon>
        <taxon>lamiids</taxon>
        <taxon>Lamiales</taxon>
        <taxon>Orobanchaceae</taxon>
        <taxon>Buchnereae</taxon>
        <taxon>Striga</taxon>
    </lineage>
</organism>
<dbReference type="Proteomes" id="UP000325081">
    <property type="component" value="Unassembled WGS sequence"/>
</dbReference>
<protein>
    <submittedName>
        <fullName evidence="1">Aminotransferase-like</fullName>
    </submittedName>
</protein>